<evidence type="ECO:0000313" key="11">
    <source>
        <dbReference type="Proteomes" id="UP000321598"/>
    </source>
</evidence>
<evidence type="ECO:0000313" key="10">
    <source>
        <dbReference type="Proteomes" id="UP000254956"/>
    </source>
</evidence>
<reference evidence="8 11" key="2">
    <citation type="submission" date="2019-07" db="EMBL/GenBank/DDBJ databases">
        <title>Whole genome shotgun sequence of Staphylococcus arlettae NBRC 109765.</title>
        <authorList>
            <person name="Hosoyama A."/>
            <person name="Uohara A."/>
            <person name="Ohji S."/>
            <person name="Ichikawa N."/>
        </authorList>
    </citation>
    <scope>NUCLEOTIDE SEQUENCE [LARGE SCALE GENOMIC DNA]</scope>
    <source>
        <strain evidence="8 11">NBRC 109765</strain>
    </source>
</reference>
<keyword evidence="4 6" id="KW-1133">Transmembrane helix</keyword>
<feature type="domain" description="ABC-2 type transporter transmembrane" evidence="7">
    <location>
        <begin position="19"/>
        <end position="387"/>
    </location>
</feature>
<dbReference type="PANTHER" id="PTHR30294:SF29">
    <property type="entry name" value="MULTIDRUG ABC TRANSPORTER PERMEASE YBHS-RELATED"/>
    <property type="match status" value="1"/>
</dbReference>
<keyword evidence="11" id="KW-1185">Reference proteome</keyword>
<dbReference type="GO" id="GO:0140359">
    <property type="term" value="F:ABC-type transporter activity"/>
    <property type="evidence" value="ECO:0007669"/>
    <property type="project" value="InterPro"/>
</dbReference>
<dbReference type="EMBL" id="UGZE01000001">
    <property type="protein sequence ID" value="SUJ11643.1"/>
    <property type="molecule type" value="Genomic_DNA"/>
</dbReference>
<evidence type="ECO:0000256" key="1">
    <source>
        <dbReference type="ARBA" id="ARBA00004651"/>
    </source>
</evidence>
<dbReference type="AlphaFoldDB" id="A0A2T7BT62"/>
<comment type="subcellular location">
    <subcellularLocation>
        <location evidence="1">Cell membrane</location>
        <topology evidence="1">Multi-pass membrane protein</topology>
    </subcellularLocation>
</comment>
<feature type="transmembrane region" description="Helical" evidence="6">
    <location>
        <begin position="337"/>
        <end position="355"/>
    </location>
</feature>
<evidence type="ECO:0000256" key="2">
    <source>
        <dbReference type="ARBA" id="ARBA00022475"/>
    </source>
</evidence>
<dbReference type="GO" id="GO:0005886">
    <property type="term" value="C:plasma membrane"/>
    <property type="evidence" value="ECO:0007669"/>
    <property type="project" value="UniProtKB-SubCell"/>
</dbReference>
<proteinExistence type="predicted"/>
<dbReference type="EMBL" id="BKAV01000025">
    <property type="protein sequence ID" value="GEQ01068.1"/>
    <property type="molecule type" value="Genomic_DNA"/>
</dbReference>
<evidence type="ECO:0000256" key="4">
    <source>
        <dbReference type="ARBA" id="ARBA00022989"/>
    </source>
</evidence>
<feature type="transmembrane region" description="Helical" evidence="6">
    <location>
        <begin position="367"/>
        <end position="386"/>
    </location>
</feature>
<dbReference type="RefSeq" id="WP_002510295.1">
    <property type="nucleotide sequence ID" value="NZ_AP019698.1"/>
</dbReference>
<organism evidence="9 10">
    <name type="scientific">Staphylococcus arlettae</name>
    <dbReference type="NCBI Taxonomy" id="29378"/>
    <lineage>
        <taxon>Bacteria</taxon>
        <taxon>Bacillati</taxon>
        <taxon>Bacillota</taxon>
        <taxon>Bacilli</taxon>
        <taxon>Bacillales</taxon>
        <taxon>Staphylococcaceae</taxon>
        <taxon>Staphylococcus</taxon>
    </lineage>
</organism>
<dbReference type="InterPro" id="IPR013525">
    <property type="entry name" value="ABC2_TM"/>
</dbReference>
<dbReference type="PANTHER" id="PTHR30294">
    <property type="entry name" value="MEMBRANE COMPONENT OF ABC TRANSPORTER YHHJ-RELATED"/>
    <property type="match status" value="1"/>
</dbReference>
<dbReference type="Proteomes" id="UP000254956">
    <property type="component" value="Unassembled WGS sequence"/>
</dbReference>
<evidence type="ECO:0000256" key="6">
    <source>
        <dbReference type="SAM" id="Phobius"/>
    </source>
</evidence>
<name>A0A2T7BT62_9STAP</name>
<keyword evidence="5 6" id="KW-0472">Membrane</keyword>
<feature type="transmembrane region" description="Helical" evidence="6">
    <location>
        <begin position="312"/>
        <end position="331"/>
    </location>
</feature>
<evidence type="ECO:0000313" key="8">
    <source>
        <dbReference type="EMBL" id="GEQ01068.1"/>
    </source>
</evidence>
<feature type="transmembrane region" description="Helical" evidence="6">
    <location>
        <begin position="277"/>
        <end position="300"/>
    </location>
</feature>
<feature type="transmembrane region" description="Helical" evidence="6">
    <location>
        <begin position="182"/>
        <end position="207"/>
    </location>
</feature>
<dbReference type="InterPro" id="IPR051449">
    <property type="entry name" value="ABC-2_transporter_component"/>
</dbReference>
<sequence>MDRFLATFKLTYINKVKTKSFLIFTGLVVLLILVAANANKIIDFFDDGPDEIGVATTNSDIYKVIKEQGDHINNDAKFTRVSSADLKKQIRSEKLNMGYVITEENNKLTAKILSKDSVDQEDKQNLETVLTTIQTQMTAAQLNLSQAELKELQSKSKVESEMVSTNKDDTKLSEAQKSFNIIVVYAGLMLMFFIIINYASQIAMEIATEKTSRVIEMIITSVSPITHILAKITGVIAVALTQIAIFVLVGILAFFAFDMSEMLQGFEVKPNELTLQIVIVGIINLIIGILSYVILAAILGSITSRIEDINQALMPMTLISMIAFYVSLYSVMNNDTLLTKITSFIPLFSPFVMFVRAASPEVQLWEIVVSIVLAIIVTIILLWIAIKSYKDSVLSFDKSAATAMKKVFGKR</sequence>
<keyword evidence="3 6" id="KW-0812">Transmembrane</keyword>
<reference evidence="9 10" key="1">
    <citation type="submission" date="2018-06" db="EMBL/GenBank/DDBJ databases">
        <authorList>
            <consortium name="Pathogen Informatics"/>
            <person name="Doyle S."/>
        </authorList>
    </citation>
    <scope>NUCLEOTIDE SEQUENCE [LARGE SCALE GENOMIC DNA]</scope>
    <source>
        <strain evidence="9 10">NCTC12413</strain>
    </source>
</reference>
<keyword evidence="2" id="KW-1003">Cell membrane</keyword>
<gene>
    <name evidence="9" type="primary">yhaP</name>
    <name evidence="9" type="ORF">NCTC12413_00609</name>
    <name evidence="8" type="ORF">SAR03_21050</name>
</gene>
<dbReference type="Pfam" id="PF12698">
    <property type="entry name" value="ABC2_membrane_3"/>
    <property type="match status" value="1"/>
</dbReference>
<feature type="transmembrane region" description="Helical" evidence="6">
    <location>
        <begin position="228"/>
        <end position="257"/>
    </location>
</feature>
<dbReference type="Proteomes" id="UP000321598">
    <property type="component" value="Unassembled WGS sequence"/>
</dbReference>
<evidence type="ECO:0000259" key="7">
    <source>
        <dbReference type="Pfam" id="PF12698"/>
    </source>
</evidence>
<evidence type="ECO:0000313" key="9">
    <source>
        <dbReference type="EMBL" id="SUJ11643.1"/>
    </source>
</evidence>
<evidence type="ECO:0000256" key="3">
    <source>
        <dbReference type="ARBA" id="ARBA00022692"/>
    </source>
</evidence>
<accession>A0A2T7BT62</accession>
<dbReference type="OrthoDB" id="9768837at2"/>
<evidence type="ECO:0000256" key="5">
    <source>
        <dbReference type="ARBA" id="ARBA00023136"/>
    </source>
</evidence>
<protein>
    <submittedName>
        <fullName evidence="9">Sodium ABC transporter permease</fullName>
    </submittedName>
</protein>
<dbReference type="STRING" id="1212545.SARL_07853"/>